<evidence type="ECO:0000256" key="11">
    <source>
        <dbReference type="PIRSR" id="PIRSR600760-2"/>
    </source>
</evidence>
<dbReference type="SUPFAM" id="SSF56655">
    <property type="entry name" value="Carbohydrate phosphatase"/>
    <property type="match status" value="1"/>
</dbReference>
<keyword evidence="7" id="KW-0804">Transcription</keyword>
<reference evidence="12" key="2">
    <citation type="submission" date="2020-09" db="EMBL/GenBank/DDBJ databases">
        <authorList>
            <person name="Sun Q."/>
            <person name="Zhou Y."/>
        </authorList>
    </citation>
    <scope>NUCLEOTIDE SEQUENCE</scope>
    <source>
        <strain evidence="12">CGMCC 1.12181</strain>
    </source>
</reference>
<dbReference type="AlphaFoldDB" id="A0A917CTX0"/>
<dbReference type="GO" id="GO:0046872">
    <property type="term" value="F:metal ion binding"/>
    <property type="evidence" value="ECO:0007669"/>
    <property type="project" value="UniProtKB-KW"/>
</dbReference>
<dbReference type="GO" id="GO:0006020">
    <property type="term" value="P:inositol metabolic process"/>
    <property type="evidence" value="ECO:0007669"/>
    <property type="project" value="TreeGrafter"/>
</dbReference>
<dbReference type="PRINTS" id="PR00377">
    <property type="entry name" value="IMPHPHTASES"/>
</dbReference>
<dbReference type="EC" id="3.1.3.25" evidence="4"/>
<comment type="cofactor">
    <cofactor evidence="2 11">
        <name>Mg(2+)</name>
        <dbReference type="ChEBI" id="CHEBI:18420"/>
    </cofactor>
</comment>
<dbReference type="Proteomes" id="UP000605253">
    <property type="component" value="Unassembled WGS sequence"/>
</dbReference>
<evidence type="ECO:0000256" key="2">
    <source>
        <dbReference type="ARBA" id="ARBA00001946"/>
    </source>
</evidence>
<evidence type="ECO:0000313" key="12">
    <source>
        <dbReference type="EMBL" id="GGF98076.1"/>
    </source>
</evidence>
<name>A0A917CTX0_9GAMM</name>
<feature type="binding site" evidence="11">
    <location>
        <position position="89"/>
    </location>
    <ligand>
        <name>Mg(2+)</name>
        <dbReference type="ChEBI" id="CHEBI:18420"/>
        <label>1</label>
        <note>catalytic</note>
    </ligand>
</feature>
<keyword evidence="7" id="KW-0805">Transcription regulation</keyword>
<keyword evidence="7" id="KW-0889">Transcription antitermination</keyword>
<evidence type="ECO:0000256" key="1">
    <source>
        <dbReference type="ARBA" id="ARBA00001033"/>
    </source>
</evidence>
<organism evidence="12 13">
    <name type="scientific">Marinicella pacifica</name>
    <dbReference type="NCBI Taxonomy" id="1171543"/>
    <lineage>
        <taxon>Bacteria</taxon>
        <taxon>Pseudomonadati</taxon>
        <taxon>Pseudomonadota</taxon>
        <taxon>Gammaproteobacteria</taxon>
        <taxon>Lysobacterales</taxon>
        <taxon>Marinicellaceae</taxon>
        <taxon>Marinicella</taxon>
    </lineage>
</organism>
<evidence type="ECO:0000256" key="6">
    <source>
        <dbReference type="ARBA" id="ARBA00022801"/>
    </source>
</evidence>
<evidence type="ECO:0000256" key="4">
    <source>
        <dbReference type="ARBA" id="ARBA00013106"/>
    </source>
</evidence>
<comment type="catalytic activity">
    <reaction evidence="1">
        <text>a myo-inositol phosphate + H2O = myo-inositol + phosphate</text>
        <dbReference type="Rhea" id="RHEA:24056"/>
        <dbReference type="ChEBI" id="CHEBI:15377"/>
        <dbReference type="ChEBI" id="CHEBI:17268"/>
        <dbReference type="ChEBI" id="CHEBI:43474"/>
        <dbReference type="ChEBI" id="CHEBI:84139"/>
        <dbReference type="EC" id="3.1.3.25"/>
    </reaction>
</comment>
<dbReference type="Gene3D" id="3.40.190.80">
    <property type="match status" value="1"/>
</dbReference>
<dbReference type="GO" id="GO:0008934">
    <property type="term" value="F:inositol monophosphate 1-phosphatase activity"/>
    <property type="evidence" value="ECO:0007669"/>
    <property type="project" value="TreeGrafter"/>
</dbReference>
<keyword evidence="8 11" id="KW-0460">Magnesium</keyword>
<dbReference type="PANTHER" id="PTHR20854:SF4">
    <property type="entry name" value="INOSITOL-1-MONOPHOSPHATASE-RELATED"/>
    <property type="match status" value="1"/>
</dbReference>
<dbReference type="RefSeq" id="WP_188365527.1">
    <property type="nucleotide sequence ID" value="NZ_BAABJF010000022.1"/>
</dbReference>
<dbReference type="GO" id="GO:0007165">
    <property type="term" value="P:signal transduction"/>
    <property type="evidence" value="ECO:0007669"/>
    <property type="project" value="TreeGrafter"/>
</dbReference>
<sequence>MDKADLEKATEVARYAAAQAAGGIRSYYMNKDNVTEIKADNSPVTVADKEAEKTIIRIIKEAYPAHNFYGEEYGRDSEDSDYLWLIDPIDGTKSFVRGYPFFSTQIALMHRGELVLGVSHAPLMDEQAYGFKGGGAFLNGEPLQLQSQWLEHSSCVSTGNIQSLIKNNWAQLGQLLLKFSKIRGYGDFYHYHLLAGGQIDLVIESDVNILDIAALTVIVREAGGLITDFKGQQIGLDTTEVVAGNQKTHAMAMDYLS</sequence>
<keyword evidence="13" id="KW-1185">Reference proteome</keyword>
<evidence type="ECO:0000256" key="3">
    <source>
        <dbReference type="ARBA" id="ARBA00009759"/>
    </source>
</evidence>
<keyword evidence="5 11" id="KW-0479">Metal-binding</keyword>
<dbReference type="InterPro" id="IPR020583">
    <property type="entry name" value="Inositol_monoP_metal-BS"/>
</dbReference>
<gene>
    <name evidence="12" type="ORF">GCM10011365_19250</name>
</gene>
<comment type="similarity">
    <text evidence="3">Belongs to the inositol monophosphatase superfamily.</text>
</comment>
<dbReference type="InterPro" id="IPR000760">
    <property type="entry name" value="Inositol_monophosphatase-like"/>
</dbReference>
<feature type="binding site" evidence="11">
    <location>
        <position position="90"/>
    </location>
    <ligand>
        <name>Mg(2+)</name>
        <dbReference type="ChEBI" id="CHEBI:18420"/>
        <label>2</label>
    </ligand>
</feature>
<evidence type="ECO:0000256" key="8">
    <source>
        <dbReference type="ARBA" id="ARBA00022842"/>
    </source>
</evidence>
<proteinExistence type="inferred from homology"/>
<protein>
    <recommendedName>
        <fullName evidence="9">Nus factor SuhB</fullName>
        <ecNumber evidence="4">3.1.3.25</ecNumber>
    </recommendedName>
    <alternativeName>
        <fullName evidence="10">Inositol-1-monophosphatase</fullName>
    </alternativeName>
</protein>
<feature type="binding site" evidence="11">
    <location>
        <position position="71"/>
    </location>
    <ligand>
        <name>Mg(2+)</name>
        <dbReference type="ChEBI" id="CHEBI:18420"/>
        <label>1</label>
        <note>catalytic</note>
    </ligand>
</feature>
<reference evidence="12" key="1">
    <citation type="journal article" date="2014" name="Int. J. Syst. Evol. Microbiol.">
        <title>Complete genome sequence of Corynebacterium casei LMG S-19264T (=DSM 44701T), isolated from a smear-ripened cheese.</title>
        <authorList>
            <consortium name="US DOE Joint Genome Institute (JGI-PGF)"/>
            <person name="Walter F."/>
            <person name="Albersmeier A."/>
            <person name="Kalinowski J."/>
            <person name="Ruckert C."/>
        </authorList>
    </citation>
    <scope>NUCLEOTIDE SEQUENCE</scope>
    <source>
        <strain evidence="12">CGMCC 1.12181</strain>
    </source>
</reference>
<comment type="caution">
    <text evidence="12">The sequence shown here is derived from an EMBL/GenBank/DDBJ whole genome shotgun (WGS) entry which is preliminary data.</text>
</comment>
<accession>A0A917CTX0</accession>
<dbReference type="GO" id="GO:0031564">
    <property type="term" value="P:transcription antitermination"/>
    <property type="evidence" value="ECO:0007669"/>
    <property type="project" value="UniProtKB-KW"/>
</dbReference>
<dbReference type="PANTHER" id="PTHR20854">
    <property type="entry name" value="INOSITOL MONOPHOSPHATASE"/>
    <property type="match status" value="1"/>
</dbReference>
<feature type="binding site" evidence="11">
    <location>
        <position position="87"/>
    </location>
    <ligand>
        <name>Mg(2+)</name>
        <dbReference type="ChEBI" id="CHEBI:18420"/>
        <label>1</label>
        <note>catalytic</note>
    </ligand>
</feature>
<dbReference type="FunFam" id="3.30.540.10:FF:000003">
    <property type="entry name" value="Inositol-1-monophosphatase"/>
    <property type="match status" value="1"/>
</dbReference>
<dbReference type="PROSITE" id="PS00629">
    <property type="entry name" value="IMP_1"/>
    <property type="match status" value="1"/>
</dbReference>
<evidence type="ECO:0000256" key="10">
    <source>
        <dbReference type="ARBA" id="ARBA00030730"/>
    </source>
</evidence>
<dbReference type="Pfam" id="PF00459">
    <property type="entry name" value="Inositol_P"/>
    <property type="match status" value="1"/>
</dbReference>
<evidence type="ECO:0000256" key="9">
    <source>
        <dbReference type="ARBA" id="ARBA00023884"/>
    </source>
</evidence>
<evidence type="ECO:0000313" key="13">
    <source>
        <dbReference type="Proteomes" id="UP000605253"/>
    </source>
</evidence>
<feature type="binding site" evidence="11">
    <location>
        <position position="211"/>
    </location>
    <ligand>
        <name>Mg(2+)</name>
        <dbReference type="ChEBI" id="CHEBI:18420"/>
        <label>1</label>
        <note>catalytic</note>
    </ligand>
</feature>
<dbReference type="Gene3D" id="3.30.540.10">
    <property type="entry name" value="Fructose-1,6-Bisphosphatase, subunit A, domain 1"/>
    <property type="match status" value="1"/>
</dbReference>
<evidence type="ECO:0000256" key="5">
    <source>
        <dbReference type="ARBA" id="ARBA00022723"/>
    </source>
</evidence>
<evidence type="ECO:0000256" key="7">
    <source>
        <dbReference type="ARBA" id="ARBA00022814"/>
    </source>
</evidence>
<dbReference type="EMBL" id="BMEO01000008">
    <property type="protein sequence ID" value="GGF98076.1"/>
    <property type="molecule type" value="Genomic_DNA"/>
</dbReference>
<keyword evidence="6" id="KW-0378">Hydrolase</keyword>